<sequence>MASGSTLASGARSAAAVSSLGAALAALGQTAPGVGIGIRLVGYDDRTRRLGNPALNTALSAGRRFDDCEVLAELRNGQSYKLLSVLLDAPAERLCVAERIGLVATGLEVLSHLDSLGAASVAA</sequence>
<accession>A0ABT2ZHJ6</accession>
<evidence type="ECO:0000313" key="1">
    <source>
        <dbReference type="EMBL" id="MCV2870609.1"/>
    </source>
</evidence>
<gene>
    <name evidence="1" type="ORF">OEW28_18510</name>
</gene>
<proteinExistence type="predicted"/>
<keyword evidence="2" id="KW-1185">Reference proteome</keyword>
<protein>
    <submittedName>
        <fullName evidence="1">Uncharacterized protein</fullName>
    </submittedName>
</protein>
<dbReference type="Proteomes" id="UP001652542">
    <property type="component" value="Unassembled WGS sequence"/>
</dbReference>
<dbReference type="EMBL" id="JAOWKY010000007">
    <property type="protein sequence ID" value="MCV2870609.1"/>
    <property type="molecule type" value="Genomic_DNA"/>
</dbReference>
<dbReference type="RefSeq" id="WP_263736288.1">
    <property type="nucleotide sequence ID" value="NZ_JAOWKY010000007.1"/>
</dbReference>
<evidence type="ECO:0000313" key="2">
    <source>
        <dbReference type="Proteomes" id="UP001652542"/>
    </source>
</evidence>
<reference evidence="1 2" key="1">
    <citation type="submission" date="2022-10" db="EMBL/GenBank/DDBJ databases">
        <title>Defluviimonas sp. nov., isolated from ocean surface water.</title>
        <authorList>
            <person name="He W."/>
            <person name="Wang L."/>
            <person name="Zhang D.-F."/>
        </authorList>
    </citation>
    <scope>NUCLEOTIDE SEQUENCE [LARGE SCALE GENOMIC DNA]</scope>
    <source>
        <strain evidence="1 2">WL0002</strain>
    </source>
</reference>
<name>A0ABT2ZHJ6_9RHOB</name>
<comment type="caution">
    <text evidence="1">The sequence shown here is derived from an EMBL/GenBank/DDBJ whole genome shotgun (WGS) entry which is preliminary data.</text>
</comment>
<organism evidence="1 2">
    <name type="scientific">Albidovulum marisflavi</name>
    <dbReference type="NCBI Taxonomy" id="2984159"/>
    <lineage>
        <taxon>Bacteria</taxon>
        <taxon>Pseudomonadati</taxon>
        <taxon>Pseudomonadota</taxon>
        <taxon>Alphaproteobacteria</taxon>
        <taxon>Rhodobacterales</taxon>
        <taxon>Paracoccaceae</taxon>
        <taxon>Albidovulum</taxon>
    </lineage>
</organism>